<dbReference type="EMBL" id="JAGIZQ010000004">
    <property type="protein sequence ID" value="KAH6632806.1"/>
    <property type="molecule type" value="Genomic_DNA"/>
</dbReference>
<evidence type="ECO:0000313" key="2">
    <source>
        <dbReference type="Proteomes" id="UP000724584"/>
    </source>
</evidence>
<protein>
    <submittedName>
        <fullName evidence="1">Heterokaryon incompatibility protein-domain-containing protein</fullName>
    </submittedName>
</protein>
<sequence length="597" mass="65624">MVCPERSGTPLKAYPIPQHQTRSPRTEAHQRKRALAMSMTARRNMITRHSLIGLLSAYSSSTLALAGTGSYVWGGEAKTASVCIDDSILRVTENLGAALRDLRKADQPRTLWADAICINQAEEDFNLEKNHQVGMMDDIYRSACRTVIWLGPGVKGDTDKAYDMLEELAAEAISREHSTNVSSILSGNLTISLLDRKLVESPLYERYEDQTSIVHLADSAWWSRAWTVQEILLASQAVVVTGSRSMEWQRLCKGVDYGFAIGIWLTLIIGQVVDPTVMPYLSMRALTQVRKHPSDALSMQASNVPVPTQDMLRMLIHCRFRKATNPRDKVYALLRLVTDENLTVAPLGFEPDYTAPTSVVYTDAAKNILLRSNNLDLFGACSPSTMDGLPSWAPDWSITTPAPRPLMDDAFGSPRKTHASAGTHQSPQFLSNPNTPNPSNPIQPPLLLLTGHALTTVTALTPTLHRLQINIDAFTIPAKRQPTDTLFQRLARLGRAFSVFAELYAQLSAVVPQVGILAEWEAFARAEGPMNPVPAALTTTPTGEGAGEGMRVGMGYDPLAVYRRTLGTGRRRRRGCFISGGRICGRWRGSMSVSLRG</sequence>
<proteinExistence type="predicted"/>
<gene>
    <name evidence="1" type="ORF">F5144DRAFT_621491</name>
</gene>
<evidence type="ECO:0000313" key="1">
    <source>
        <dbReference type="EMBL" id="KAH6632806.1"/>
    </source>
</evidence>
<reference evidence="1 2" key="1">
    <citation type="journal article" date="2021" name="Nat. Commun.">
        <title>Genetic determinants of endophytism in the Arabidopsis root mycobiome.</title>
        <authorList>
            <person name="Mesny F."/>
            <person name="Miyauchi S."/>
            <person name="Thiergart T."/>
            <person name="Pickel B."/>
            <person name="Atanasova L."/>
            <person name="Karlsson M."/>
            <person name="Huettel B."/>
            <person name="Barry K.W."/>
            <person name="Haridas S."/>
            <person name="Chen C."/>
            <person name="Bauer D."/>
            <person name="Andreopoulos W."/>
            <person name="Pangilinan J."/>
            <person name="LaButti K."/>
            <person name="Riley R."/>
            <person name="Lipzen A."/>
            <person name="Clum A."/>
            <person name="Drula E."/>
            <person name="Henrissat B."/>
            <person name="Kohler A."/>
            <person name="Grigoriev I.V."/>
            <person name="Martin F.M."/>
            <person name="Hacquard S."/>
        </authorList>
    </citation>
    <scope>NUCLEOTIDE SEQUENCE [LARGE SCALE GENOMIC DNA]</scope>
    <source>
        <strain evidence="1 2">MPI-SDFR-AT-0079</strain>
    </source>
</reference>
<accession>A0ACB7P9B3</accession>
<organism evidence="1 2">
    <name type="scientific">Chaetomium tenue</name>
    <dbReference type="NCBI Taxonomy" id="1854479"/>
    <lineage>
        <taxon>Eukaryota</taxon>
        <taxon>Fungi</taxon>
        <taxon>Dikarya</taxon>
        <taxon>Ascomycota</taxon>
        <taxon>Pezizomycotina</taxon>
        <taxon>Sordariomycetes</taxon>
        <taxon>Sordariomycetidae</taxon>
        <taxon>Sordariales</taxon>
        <taxon>Chaetomiaceae</taxon>
        <taxon>Chaetomium</taxon>
    </lineage>
</organism>
<keyword evidence="2" id="KW-1185">Reference proteome</keyword>
<comment type="caution">
    <text evidence="1">The sequence shown here is derived from an EMBL/GenBank/DDBJ whole genome shotgun (WGS) entry which is preliminary data.</text>
</comment>
<dbReference type="Proteomes" id="UP000724584">
    <property type="component" value="Unassembled WGS sequence"/>
</dbReference>
<name>A0ACB7P9B3_9PEZI</name>